<evidence type="ECO:0000313" key="4">
    <source>
        <dbReference type="EMBL" id="KAJ2898232.1"/>
    </source>
</evidence>
<accession>A0AAD5RMU7</accession>
<dbReference type="AlphaFoldDB" id="A0AAD5RMU7"/>
<evidence type="ECO:0000313" key="5">
    <source>
        <dbReference type="Proteomes" id="UP001201980"/>
    </source>
</evidence>
<dbReference type="Gene3D" id="3.40.50.1010">
    <property type="entry name" value="5'-nuclease"/>
    <property type="match status" value="1"/>
</dbReference>
<evidence type="ECO:0000259" key="3">
    <source>
        <dbReference type="Pfam" id="PF12813"/>
    </source>
</evidence>
<dbReference type="SUPFAM" id="SSF88723">
    <property type="entry name" value="PIN domain-like"/>
    <property type="match status" value="1"/>
</dbReference>
<comment type="similarity">
    <text evidence="1">Belongs to the asteroid family.</text>
</comment>
<feature type="compositionally biased region" description="Basic and acidic residues" evidence="2">
    <location>
        <begin position="534"/>
        <end position="545"/>
    </location>
</feature>
<dbReference type="InterPro" id="IPR039436">
    <property type="entry name" value="Asteroid_dom"/>
</dbReference>
<sequence length="576" mass="63780">MSAMGIRHLTPALRPSASDSQLDGQTVVVDGPSMVYHVFNIWSQKNPHHTFSYTGLGEATDKWLDRLGRKVTLAKIYFDAYLPPSKQPVRIERMAKESATWSSYYWANSTRMPPPTSPRVPWPSFLVPATIEHLFSLPQYAALIELVPGEADGYCAAFASGDCTIITSDSDLLVHHPLDDATRVVFLRDIGDASVKTVKNFYPGRIAERLGILEQGGICRLAYEMSQNSKATLRQHLHRIKNGTAPKSHSDYATFQNQYRVLDLNKPTKFPPDILERLYLLDPRVSEFLLSCTLGDGDRVSMYLPFIPDCPVRTSAWKSSENVRGLTYGLAADAFDTGKKIVVEYRRLQSTSSHGRLLDILPPENVAGELLRILKALSLQTSLLSAAPGAGAATEIDGRPYIWDLFCVYSDYASAISMDQTPISYTLLNKAAITSADPVDASSWDLVHFAAQCQAVYYSLRMVKQILTILSETGHETPGLCRELMLFLQDLPPLKHMASPAELAGSMSKWNGQDVLSSMSALFGPQDFSNVEDIANRDPKSERMVKQKKKKKNKQKPQSSAPANSLMGNPFAALAQ</sequence>
<dbReference type="PANTHER" id="PTHR15665">
    <property type="entry name" value="ASTEROID PROTEIN"/>
    <property type="match status" value="1"/>
</dbReference>
<dbReference type="Pfam" id="PF12813">
    <property type="entry name" value="XPG_I_2"/>
    <property type="match status" value="1"/>
</dbReference>
<dbReference type="Proteomes" id="UP001201980">
    <property type="component" value="Unassembled WGS sequence"/>
</dbReference>
<name>A0AAD5RMU7_9PEZI</name>
<dbReference type="PANTHER" id="PTHR15665:SF1">
    <property type="entry name" value="PROTEIN ASTEROID HOMOLOG 1"/>
    <property type="match status" value="1"/>
</dbReference>
<dbReference type="InterPro" id="IPR029060">
    <property type="entry name" value="PIN-like_dom_sf"/>
</dbReference>
<proteinExistence type="inferred from homology"/>
<dbReference type="InterPro" id="IPR026832">
    <property type="entry name" value="Asteroid"/>
</dbReference>
<protein>
    <recommendedName>
        <fullName evidence="3">Asteroid domain-containing protein</fullName>
    </recommendedName>
</protein>
<organism evidence="4 5">
    <name type="scientific">Zalerion maritima</name>
    <dbReference type="NCBI Taxonomy" id="339359"/>
    <lineage>
        <taxon>Eukaryota</taxon>
        <taxon>Fungi</taxon>
        <taxon>Dikarya</taxon>
        <taxon>Ascomycota</taxon>
        <taxon>Pezizomycotina</taxon>
        <taxon>Sordariomycetes</taxon>
        <taxon>Lulworthiomycetidae</taxon>
        <taxon>Lulworthiales</taxon>
        <taxon>Lulworthiaceae</taxon>
        <taxon>Zalerion</taxon>
    </lineage>
</organism>
<gene>
    <name evidence="4" type="ORF">MKZ38_004058</name>
</gene>
<dbReference type="EMBL" id="JAKWBI020000239">
    <property type="protein sequence ID" value="KAJ2898232.1"/>
    <property type="molecule type" value="Genomic_DNA"/>
</dbReference>
<feature type="region of interest" description="Disordered" evidence="2">
    <location>
        <begin position="531"/>
        <end position="576"/>
    </location>
</feature>
<evidence type="ECO:0000256" key="2">
    <source>
        <dbReference type="SAM" id="MobiDB-lite"/>
    </source>
</evidence>
<keyword evidence="5" id="KW-1185">Reference proteome</keyword>
<evidence type="ECO:0000256" key="1">
    <source>
        <dbReference type="ARBA" id="ARBA00007398"/>
    </source>
</evidence>
<feature type="compositionally biased region" description="Polar residues" evidence="2">
    <location>
        <begin position="557"/>
        <end position="567"/>
    </location>
</feature>
<feature type="domain" description="Asteroid" evidence="3">
    <location>
        <begin position="123"/>
        <end position="354"/>
    </location>
</feature>
<reference evidence="4" key="1">
    <citation type="submission" date="2022-07" db="EMBL/GenBank/DDBJ databases">
        <title>Draft genome sequence of Zalerion maritima ATCC 34329, a (micro)plastics degrading marine fungus.</title>
        <authorList>
            <person name="Paco A."/>
            <person name="Goncalves M.F.M."/>
            <person name="Rocha-Santos T.A.P."/>
            <person name="Alves A."/>
        </authorList>
    </citation>
    <scope>NUCLEOTIDE SEQUENCE</scope>
    <source>
        <strain evidence="4">ATCC 34329</strain>
    </source>
</reference>
<feature type="compositionally biased region" description="Basic residues" evidence="2">
    <location>
        <begin position="546"/>
        <end position="555"/>
    </location>
</feature>
<comment type="caution">
    <text evidence="4">The sequence shown here is derived from an EMBL/GenBank/DDBJ whole genome shotgun (WGS) entry which is preliminary data.</text>
</comment>